<organism evidence="4 5">
    <name type="scientific">Candidatus Gemmiger avistercoris</name>
    <dbReference type="NCBI Taxonomy" id="2838606"/>
    <lineage>
        <taxon>Bacteria</taxon>
        <taxon>Bacillati</taxon>
        <taxon>Bacillota</taxon>
        <taxon>Clostridia</taxon>
        <taxon>Eubacteriales</taxon>
        <taxon>Gemmiger</taxon>
    </lineage>
</organism>
<dbReference type="EMBL" id="DXBF01000069">
    <property type="protein sequence ID" value="HIZ62894.1"/>
    <property type="molecule type" value="Genomic_DNA"/>
</dbReference>
<reference evidence="4" key="2">
    <citation type="submission" date="2021-04" db="EMBL/GenBank/DDBJ databases">
        <authorList>
            <person name="Gilroy R."/>
        </authorList>
    </citation>
    <scope>NUCLEOTIDE SEQUENCE</scope>
    <source>
        <strain evidence="4">CHK188-11489</strain>
    </source>
</reference>
<dbReference type="PROSITE" id="PS50977">
    <property type="entry name" value="HTH_TETR_2"/>
    <property type="match status" value="1"/>
</dbReference>
<evidence type="ECO:0000259" key="3">
    <source>
        <dbReference type="PROSITE" id="PS50977"/>
    </source>
</evidence>
<evidence type="ECO:0000313" key="5">
    <source>
        <dbReference type="Proteomes" id="UP000824105"/>
    </source>
</evidence>
<dbReference type="InterPro" id="IPR039532">
    <property type="entry name" value="TetR_C_Firmicutes"/>
</dbReference>
<reference evidence="4" key="1">
    <citation type="journal article" date="2021" name="PeerJ">
        <title>Extensive microbial diversity within the chicken gut microbiome revealed by metagenomics and culture.</title>
        <authorList>
            <person name="Gilroy R."/>
            <person name="Ravi A."/>
            <person name="Getino M."/>
            <person name="Pursley I."/>
            <person name="Horton D.L."/>
            <person name="Alikhan N.F."/>
            <person name="Baker D."/>
            <person name="Gharbi K."/>
            <person name="Hall N."/>
            <person name="Watson M."/>
            <person name="Adriaenssens E.M."/>
            <person name="Foster-Nyarko E."/>
            <person name="Jarju S."/>
            <person name="Secka A."/>
            <person name="Antonio M."/>
            <person name="Oren A."/>
            <person name="Chaudhuri R.R."/>
            <person name="La Ragione R."/>
            <person name="Hildebrand F."/>
            <person name="Pallen M.J."/>
        </authorList>
    </citation>
    <scope>NUCLEOTIDE SEQUENCE</scope>
    <source>
        <strain evidence="4">CHK188-11489</strain>
    </source>
</reference>
<comment type="caution">
    <text evidence="4">The sequence shown here is derived from an EMBL/GenBank/DDBJ whole genome shotgun (WGS) entry which is preliminary data.</text>
</comment>
<dbReference type="Proteomes" id="UP000824105">
    <property type="component" value="Unassembled WGS sequence"/>
</dbReference>
<dbReference type="SUPFAM" id="SSF46689">
    <property type="entry name" value="Homeodomain-like"/>
    <property type="match status" value="1"/>
</dbReference>
<dbReference type="AlphaFoldDB" id="A0A9D2FKQ2"/>
<evidence type="ECO:0000313" key="4">
    <source>
        <dbReference type="EMBL" id="HIZ62894.1"/>
    </source>
</evidence>
<feature type="domain" description="HTH tetR-type" evidence="3">
    <location>
        <begin position="10"/>
        <end position="70"/>
    </location>
</feature>
<feature type="DNA-binding region" description="H-T-H motif" evidence="2">
    <location>
        <begin position="33"/>
        <end position="52"/>
    </location>
</feature>
<evidence type="ECO:0000256" key="2">
    <source>
        <dbReference type="PROSITE-ProRule" id="PRU00335"/>
    </source>
</evidence>
<dbReference type="GO" id="GO:0003677">
    <property type="term" value="F:DNA binding"/>
    <property type="evidence" value="ECO:0007669"/>
    <property type="project" value="UniProtKB-UniRule"/>
</dbReference>
<evidence type="ECO:0000256" key="1">
    <source>
        <dbReference type="ARBA" id="ARBA00023125"/>
    </source>
</evidence>
<dbReference type="InterPro" id="IPR050624">
    <property type="entry name" value="HTH-type_Tx_Regulator"/>
</dbReference>
<name>A0A9D2FKQ2_9FIRM</name>
<dbReference type="InterPro" id="IPR001647">
    <property type="entry name" value="HTH_TetR"/>
</dbReference>
<sequence length="192" mass="22466">MEKKPDRRIPRTRAQLRHGLALLMEQKSVKEVTVKELTDLVNINRSTFYLHYTDIYHMLESIENELFEEILHTIHAHPVSPFNERSFPFIEDIFAILFDNREICAALLGPHGDITFLNRIEEMLSRYCLKALQDAYPDLMDNLKYSYAYCVAGCVGLIKDWLSRGCEESPQHMAQLTFRLVMNTVRDSYPHN</sequence>
<dbReference type="Gene3D" id="1.10.357.10">
    <property type="entry name" value="Tetracycline Repressor, domain 2"/>
    <property type="match status" value="1"/>
</dbReference>
<protein>
    <submittedName>
        <fullName evidence="4">TetR family transcriptional regulator C-terminal domain-containing protein</fullName>
    </submittedName>
</protein>
<proteinExistence type="predicted"/>
<dbReference type="InterPro" id="IPR009057">
    <property type="entry name" value="Homeodomain-like_sf"/>
</dbReference>
<keyword evidence="1 2" id="KW-0238">DNA-binding</keyword>
<dbReference type="PANTHER" id="PTHR43479:SF7">
    <property type="entry name" value="TETR-FAMILY TRANSCRIPTIONAL REGULATOR"/>
    <property type="match status" value="1"/>
</dbReference>
<dbReference type="PANTHER" id="PTHR43479">
    <property type="entry name" value="ACREF/ENVCD OPERON REPRESSOR-RELATED"/>
    <property type="match status" value="1"/>
</dbReference>
<dbReference type="Pfam" id="PF14278">
    <property type="entry name" value="TetR_C_8"/>
    <property type="match status" value="1"/>
</dbReference>
<gene>
    <name evidence="4" type="ORF">H9724_09045</name>
</gene>
<accession>A0A9D2FKQ2</accession>